<reference evidence="7 9" key="2">
    <citation type="submission" date="2023-02" db="EMBL/GenBank/DDBJ databases">
        <title>Encephalitozoon hellem ATCC 50451 complete genome.</title>
        <authorList>
            <person name="Mascarenhas dos Santos A.C."/>
            <person name="Julian A.T."/>
            <person name="Pombert J.-F."/>
        </authorList>
    </citation>
    <scope>NUCLEOTIDE SEQUENCE [LARGE SCALE GENOMIC DNA]</scope>
    <source>
        <strain evidence="7 9">ATCC 50451</strain>
    </source>
</reference>
<dbReference type="Proteomes" id="UP001217963">
    <property type="component" value="Chromosome I"/>
</dbReference>
<dbReference type="InterPro" id="IPR001163">
    <property type="entry name" value="Sm_dom_euk/arc"/>
</dbReference>
<feature type="domain" description="Sm" evidence="5">
    <location>
        <begin position="2"/>
        <end position="69"/>
    </location>
</feature>
<dbReference type="AlphaFoldDB" id="A0A9Q9FAL5"/>
<gene>
    <name evidence="6" type="ORF">GPU96_01g00570</name>
    <name evidence="7" type="ORF">PFJ87_01g00500</name>
</gene>
<feature type="region of interest" description="Disordered" evidence="4">
    <location>
        <begin position="76"/>
        <end position="99"/>
    </location>
</feature>
<comment type="subcellular location">
    <subcellularLocation>
        <location evidence="1">Nucleus</location>
    </subcellularLocation>
</comment>
<dbReference type="InterPro" id="IPR047575">
    <property type="entry name" value="Sm"/>
</dbReference>
<keyword evidence="2" id="KW-0539">Nucleus</keyword>
<name>A0A9Q9FAL5_ENCHE</name>
<dbReference type="InterPro" id="IPR010920">
    <property type="entry name" value="LSM_dom_sf"/>
</dbReference>
<dbReference type="Proteomes" id="UP001059546">
    <property type="component" value="Chromosome I"/>
</dbReference>
<protein>
    <submittedName>
        <fullName evidence="7">LSM domain-containing protein</fullName>
    </submittedName>
    <submittedName>
        <fullName evidence="6">Small nuclear ribonucleoprotein</fullName>
    </submittedName>
</protein>
<dbReference type="PANTHER" id="PTHR23338">
    <property type="entry name" value="SMALL NUCLEAR RIBONUCLEOPROTEIN SM"/>
    <property type="match status" value="1"/>
</dbReference>
<evidence type="ECO:0000313" key="6">
    <source>
        <dbReference type="EMBL" id="UTX42355.1"/>
    </source>
</evidence>
<dbReference type="SMART" id="SM00651">
    <property type="entry name" value="Sm"/>
    <property type="match status" value="1"/>
</dbReference>
<evidence type="ECO:0000259" key="5">
    <source>
        <dbReference type="PROSITE" id="PS52002"/>
    </source>
</evidence>
<evidence type="ECO:0000313" key="7">
    <source>
        <dbReference type="EMBL" id="WEL37797.1"/>
    </source>
</evidence>
<evidence type="ECO:0000256" key="1">
    <source>
        <dbReference type="ARBA" id="ARBA00004123"/>
    </source>
</evidence>
<keyword evidence="9" id="KW-1185">Reference proteome</keyword>
<reference evidence="6" key="1">
    <citation type="submission" date="2021-05" db="EMBL/GenBank/DDBJ databases">
        <title>Encephalitozoon hellem ATCC 50604 Complete Genome.</title>
        <authorList>
            <person name="Mascarenhas dos Santos A.C."/>
            <person name="Julian A.T."/>
            <person name="Pombert J.-F."/>
        </authorList>
    </citation>
    <scope>NUCLEOTIDE SEQUENCE</scope>
    <source>
        <strain evidence="6">ATCC 50604</strain>
    </source>
</reference>
<evidence type="ECO:0000256" key="4">
    <source>
        <dbReference type="SAM" id="MobiDB-lite"/>
    </source>
</evidence>
<keyword evidence="3 6" id="KW-0687">Ribonucleoprotein</keyword>
<dbReference type="EMBL" id="CP119062">
    <property type="protein sequence ID" value="WEL37797.1"/>
    <property type="molecule type" value="Genomic_DNA"/>
</dbReference>
<dbReference type="Gene3D" id="2.30.30.100">
    <property type="match status" value="1"/>
</dbReference>
<dbReference type="EMBL" id="CP075147">
    <property type="protein sequence ID" value="UTX42355.1"/>
    <property type="molecule type" value="Genomic_DNA"/>
</dbReference>
<evidence type="ECO:0000256" key="3">
    <source>
        <dbReference type="ARBA" id="ARBA00023274"/>
    </source>
</evidence>
<dbReference type="PROSITE" id="PS52002">
    <property type="entry name" value="SM"/>
    <property type="match status" value="1"/>
</dbReference>
<proteinExistence type="predicted"/>
<accession>A0A9Q9FAL5</accession>
<dbReference type="InterPro" id="IPR027141">
    <property type="entry name" value="LSm4/Sm_D1/D3"/>
</dbReference>
<dbReference type="GO" id="GO:0003723">
    <property type="term" value="F:RNA binding"/>
    <property type="evidence" value="ECO:0007669"/>
    <property type="project" value="InterPro"/>
</dbReference>
<dbReference type="GO" id="GO:0097525">
    <property type="term" value="C:spliceosomal snRNP complex"/>
    <property type="evidence" value="ECO:0007669"/>
    <property type="project" value="UniProtKB-ARBA"/>
</dbReference>
<sequence>MKLIRFLRKCKGEKVNVETKEGRKVGGKIVSVDKTMNVEIEDAMVDGEPAGTYTVRGSSIRYIMFRDDICFKPLLVDDRPRSRPKDQDTSGVKRRKTKV</sequence>
<feature type="compositionally biased region" description="Basic and acidic residues" evidence="4">
    <location>
        <begin position="76"/>
        <end position="88"/>
    </location>
</feature>
<evidence type="ECO:0000256" key="2">
    <source>
        <dbReference type="ARBA" id="ARBA00023242"/>
    </source>
</evidence>
<dbReference type="OrthoDB" id="2190807at2759"/>
<organism evidence="6 8">
    <name type="scientific">Encephalitozoon hellem</name>
    <name type="common">Microsporidian parasite</name>
    <dbReference type="NCBI Taxonomy" id="27973"/>
    <lineage>
        <taxon>Eukaryota</taxon>
        <taxon>Fungi</taxon>
        <taxon>Fungi incertae sedis</taxon>
        <taxon>Microsporidia</taxon>
        <taxon>Unikaryonidae</taxon>
        <taxon>Encephalitozoon</taxon>
    </lineage>
</organism>
<dbReference type="Pfam" id="PF01423">
    <property type="entry name" value="LSM"/>
    <property type="match status" value="1"/>
</dbReference>
<evidence type="ECO:0000313" key="8">
    <source>
        <dbReference type="Proteomes" id="UP001059546"/>
    </source>
</evidence>
<dbReference type="GO" id="GO:0006396">
    <property type="term" value="P:RNA processing"/>
    <property type="evidence" value="ECO:0007669"/>
    <property type="project" value="InterPro"/>
</dbReference>
<evidence type="ECO:0000313" key="9">
    <source>
        <dbReference type="Proteomes" id="UP001217963"/>
    </source>
</evidence>
<dbReference type="SUPFAM" id="SSF50182">
    <property type="entry name" value="Sm-like ribonucleoproteins"/>
    <property type="match status" value="1"/>
</dbReference>